<evidence type="ECO:0000259" key="8">
    <source>
        <dbReference type="Pfam" id="PF08541"/>
    </source>
</evidence>
<dbReference type="PANTHER" id="PTHR43091">
    <property type="entry name" value="3-OXOACYL-[ACYL-CARRIER-PROTEIN] SYNTHASE"/>
    <property type="match status" value="1"/>
</dbReference>
<evidence type="ECO:0000256" key="5">
    <source>
        <dbReference type="ARBA" id="ARBA00023098"/>
    </source>
</evidence>
<feature type="active site" evidence="7">
    <location>
        <position position="261"/>
    </location>
</feature>
<dbReference type="CDD" id="cd00830">
    <property type="entry name" value="KAS_III"/>
    <property type="match status" value="1"/>
</dbReference>
<dbReference type="HAMAP" id="MF_01815">
    <property type="entry name" value="FabH"/>
    <property type="match status" value="1"/>
</dbReference>
<keyword evidence="7" id="KW-0511">Multifunctional enzyme</keyword>
<keyword evidence="7" id="KW-0012">Acyltransferase</keyword>
<keyword evidence="4 7" id="KW-0276">Fatty acid metabolism</keyword>
<evidence type="ECO:0000256" key="7">
    <source>
        <dbReference type="HAMAP-Rule" id="MF_01815"/>
    </source>
</evidence>
<evidence type="ECO:0000259" key="9">
    <source>
        <dbReference type="Pfam" id="PF08545"/>
    </source>
</evidence>
<dbReference type="GO" id="GO:0005737">
    <property type="term" value="C:cytoplasm"/>
    <property type="evidence" value="ECO:0007669"/>
    <property type="project" value="UniProtKB-SubCell"/>
</dbReference>
<dbReference type="InterPro" id="IPR004655">
    <property type="entry name" value="FabH"/>
</dbReference>
<reference evidence="10 11" key="1">
    <citation type="submission" date="2018-08" db="EMBL/GenBank/DDBJ databases">
        <title>Genome analysis of the thermophilic bacterium of the candidate phylum Aminicenantes from deep subsurface aquifer revealed its physiology and ecological role.</title>
        <authorList>
            <person name="Kadnikov V.V."/>
            <person name="Mardanov A.V."/>
            <person name="Beletsky A.V."/>
            <person name="Karnachuk O.V."/>
            <person name="Ravin N.V."/>
        </authorList>
    </citation>
    <scope>NUCLEOTIDE SEQUENCE [LARGE SCALE GENOMIC DNA]</scope>
    <source>
        <strain evidence="10">BY38</strain>
    </source>
</reference>
<dbReference type="Gene3D" id="3.40.47.10">
    <property type="match status" value="1"/>
</dbReference>
<feature type="region of interest" description="ACP-binding" evidence="7">
    <location>
        <begin position="262"/>
        <end position="266"/>
    </location>
</feature>
<sequence length="334" mass="36843">MDNRRTVIKGIGHYVPPRVVTNFDLEKMMNTSDEWIRERTGIVERRWAEPGVGTSDLATEAALRAIEDAGIDKSEIDFIIAATLSPDHYFPGIGVMVQAKLGLGEIGALDIRDQCSGFIYALSVADQYIRTGTYKKILLVAAELQSANLDYSDEGRDMAVLFGDGAGAVILEPNDSGDGRGVLSCHLFSDGRFVSELWMEKPSSKDNPTFRTEFFEQGKFYPRMNGRTVFKNACEKMPQAVMLGLKHLGLSVADIDYLIPHQANDRISQMVARGLKIPEEKVIRNIQRYGNTTAASIPIALSEAVKDGRIKPGMLIALTAFGAGFTWASAFIRW</sequence>
<comment type="subcellular location">
    <subcellularLocation>
        <location evidence="7">Cytoplasm</location>
    </subcellularLocation>
</comment>
<comment type="catalytic activity">
    <reaction evidence="7">
        <text>malonyl-[ACP] + acetyl-CoA + H(+) = 3-oxobutanoyl-[ACP] + CO2 + CoA</text>
        <dbReference type="Rhea" id="RHEA:12080"/>
        <dbReference type="Rhea" id="RHEA-COMP:9623"/>
        <dbReference type="Rhea" id="RHEA-COMP:9625"/>
        <dbReference type="ChEBI" id="CHEBI:15378"/>
        <dbReference type="ChEBI" id="CHEBI:16526"/>
        <dbReference type="ChEBI" id="CHEBI:57287"/>
        <dbReference type="ChEBI" id="CHEBI:57288"/>
        <dbReference type="ChEBI" id="CHEBI:78449"/>
        <dbReference type="ChEBI" id="CHEBI:78450"/>
        <dbReference type="EC" id="2.3.1.180"/>
    </reaction>
</comment>
<keyword evidence="2 7" id="KW-0444">Lipid biosynthesis</keyword>
<evidence type="ECO:0000256" key="3">
    <source>
        <dbReference type="ARBA" id="ARBA00022679"/>
    </source>
</evidence>
<comment type="domain">
    <text evidence="7">The last Arg residue of the ACP-binding site is essential for the weak association between ACP/AcpP and FabH.</text>
</comment>
<evidence type="ECO:0000256" key="1">
    <source>
        <dbReference type="ARBA" id="ARBA00008642"/>
    </source>
</evidence>
<dbReference type="Proteomes" id="UP000257323">
    <property type="component" value="Unassembled WGS sequence"/>
</dbReference>
<dbReference type="Pfam" id="PF08545">
    <property type="entry name" value="ACP_syn_III"/>
    <property type="match status" value="1"/>
</dbReference>
<proteinExistence type="inferred from homology"/>
<dbReference type="Pfam" id="PF08541">
    <property type="entry name" value="ACP_syn_III_C"/>
    <property type="match status" value="1"/>
</dbReference>
<dbReference type="EC" id="2.3.1.180" evidence="7"/>
<feature type="active site" evidence="7">
    <location>
        <position position="115"/>
    </location>
</feature>
<dbReference type="PANTHER" id="PTHR43091:SF1">
    <property type="entry name" value="BETA-KETOACYL-[ACYL-CARRIER-PROTEIN] SYNTHASE III, CHLOROPLASTIC"/>
    <property type="match status" value="1"/>
</dbReference>
<feature type="domain" description="Beta-ketoacyl-[acyl-carrier-protein] synthase III C-terminal" evidence="8">
    <location>
        <begin position="245"/>
        <end position="334"/>
    </location>
</feature>
<dbReference type="AlphaFoldDB" id="A0A3E2BJX2"/>
<feature type="active site" evidence="7">
    <location>
        <position position="291"/>
    </location>
</feature>
<dbReference type="SUPFAM" id="SSF53901">
    <property type="entry name" value="Thiolase-like"/>
    <property type="match status" value="1"/>
</dbReference>
<evidence type="ECO:0000256" key="6">
    <source>
        <dbReference type="ARBA" id="ARBA00023160"/>
    </source>
</evidence>
<comment type="similarity">
    <text evidence="1 7">Belongs to the thiolase-like superfamily. FabH family.</text>
</comment>
<dbReference type="GO" id="GO:0033818">
    <property type="term" value="F:beta-ketoacyl-acyl-carrier-protein synthase III activity"/>
    <property type="evidence" value="ECO:0007669"/>
    <property type="project" value="UniProtKB-UniRule"/>
</dbReference>
<organism evidence="10 11">
    <name type="scientific">Candidatus Saccharicenans subterraneus</name>
    <dbReference type="NCBI Taxonomy" id="2508984"/>
    <lineage>
        <taxon>Bacteria</taxon>
        <taxon>Candidatus Aminicenantota</taxon>
        <taxon>Candidatus Aminicenantia</taxon>
        <taxon>Candidatus Aminicenantales</taxon>
        <taxon>Candidatus Saccharicenantaceae</taxon>
        <taxon>Candidatus Saccharicenans</taxon>
    </lineage>
</organism>
<evidence type="ECO:0000256" key="4">
    <source>
        <dbReference type="ARBA" id="ARBA00022832"/>
    </source>
</evidence>
<dbReference type="GO" id="GO:0004315">
    <property type="term" value="F:3-oxoacyl-[acyl-carrier-protein] synthase activity"/>
    <property type="evidence" value="ECO:0007669"/>
    <property type="project" value="InterPro"/>
</dbReference>
<feature type="domain" description="Beta-ketoacyl-[acyl-carrier-protein] synthase III N-terminal" evidence="9">
    <location>
        <begin position="109"/>
        <end position="191"/>
    </location>
</feature>
<gene>
    <name evidence="7" type="primary">fabH</name>
    <name evidence="10" type="ORF">OP8BY_0666</name>
</gene>
<keyword evidence="5 7" id="KW-0443">Lipid metabolism</keyword>
<evidence type="ECO:0000256" key="2">
    <source>
        <dbReference type="ARBA" id="ARBA00022516"/>
    </source>
</evidence>
<dbReference type="NCBIfam" id="NF006829">
    <property type="entry name" value="PRK09352.1"/>
    <property type="match status" value="1"/>
</dbReference>
<evidence type="ECO:0000313" key="10">
    <source>
        <dbReference type="EMBL" id="RFT15035.1"/>
    </source>
</evidence>
<dbReference type="UniPathway" id="UPA00094"/>
<dbReference type="InterPro" id="IPR013751">
    <property type="entry name" value="ACP_syn_III_N"/>
</dbReference>
<comment type="subunit">
    <text evidence="7">Homodimer.</text>
</comment>
<comment type="caution">
    <text evidence="10">The sequence shown here is derived from an EMBL/GenBank/DDBJ whole genome shotgun (WGS) entry which is preliminary data.</text>
</comment>
<dbReference type="GO" id="GO:0006633">
    <property type="term" value="P:fatty acid biosynthetic process"/>
    <property type="evidence" value="ECO:0007669"/>
    <property type="project" value="UniProtKB-UniRule"/>
</dbReference>
<accession>A0A3E2BJX2</accession>
<comment type="pathway">
    <text evidence="7">Lipid metabolism; fatty acid biosynthesis.</text>
</comment>
<name>A0A3E2BJX2_9BACT</name>
<dbReference type="EMBL" id="QUAH01000013">
    <property type="protein sequence ID" value="RFT15035.1"/>
    <property type="molecule type" value="Genomic_DNA"/>
</dbReference>
<protein>
    <recommendedName>
        <fullName evidence="7">Beta-ketoacyl-[acyl-carrier-protein] synthase III</fullName>
        <shortName evidence="7">Beta-ketoacyl-ACP synthase III</shortName>
        <shortName evidence="7">KAS III</shortName>
        <ecNumber evidence="7">2.3.1.180</ecNumber>
    </recommendedName>
    <alternativeName>
        <fullName evidence="7">3-oxoacyl-[acyl-carrier-protein] synthase 3</fullName>
    </alternativeName>
    <alternativeName>
        <fullName evidence="7">3-oxoacyl-[acyl-carrier-protein] synthase III</fullName>
    </alternativeName>
</protein>
<dbReference type="InterPro" id="IPR013747">
    <property type="entry name" value="ACP_syn_III_C"/>
</dbReference>
<comment type="function">
    <text evidence="7">Catalyzes the condensation reaction of fatty acid synthesis by the addition to an acyl acceptor of two carbons from malonyl-ACP. Catalyzes the first condensation reaction which initiates fatty acid synthesis and may therefore play a role in governing the total rate of fatty acid production. Possesses both acetoacetyl-ACP synthase and acetyl transacylase activities. Its substrate specificity determines the biosynthesis of branched-chain and/or straight-chain of fatty acids.</text>
</comment>
<keyword evidence="6 7" id="KW-0275">Fatty acid biosynthesis</keyword>
<dbReference type="InterPro" id="IPR016039">
    <property type="entry name" value="Thiolase-like"/>
</dbReference>
<dbReference type="NCBIfam" id="TIGR00747">
    <property type="entry name" value="fabH"/>
    <property type="match status" value="1"/>
</dbReference>
<evidence type="ECO:0000313" key="11">
    <source>
        <dbReference type="Proteomes" id="UP000257323"/>
    </source>
</evidence>
<keyword evidence="3 7" id="KW-0808">Transferase</keyword>
<keyword evidence="7" id="KW-0963">Cytoplasm</keyword>